<organism evidence="1 2">
    <name type="scientific">Candidatus Microbacterium phytovorans</name>
    <dbReference type="NCBI Taxonomy" id="3121374"/>
    <lineage>
        <taxon>Bacteria</taxon>
        <taxon>Bacillati</taxon>
        <taxon>Actinomycetota</taxon>
        <taxon>Actinomycetes</taxon>
        <taxon>Micrococcales</taxon>
        <taxon>Microbacteriaceae</taxon>
        <taxon>Microbacterium</taxon>
    </lineage>
</organism>
<protein>
    <submittedName>
        <fullName evidence="1">Uncharacterized protein</fullName>
    </submittedName>
</protein>
<name>A0AAJ6B2K5_9MICO</name>
<dbReference type="AlphaFoldDB" id="A0AAJ6B2K5"/>
<evidence type="ECO:0000313" key="2">
    <source>
        <dbReference type="Proteomes" id="UP001213972"/>
    </source>
</evidence>
<reference evidence="1" key="1">
    <citation type="submission" date="2023-03" db="EMBL/GenBank/DDBJ databases">
        <title>Andean soil-derived lignocellulolytic bacterial consortium as a source of novel taxa and putative plastic-active enzymes.</title>
        <authorList>
            <person name="Diaz-Garcia L."/>
            <person name="Chuvochina M."/>
            <person name="Feuerriegel G."/>
            <person name="Bunk B."/>
            <person name="Sproer C."/>
            <person name="Streit W.R."/>
            <person name="Rodriguez L.M."/>
            <person name="Overmann J."/>
            <person name="Jimenez D.J."/>
        </authorList>
    </citation>
    <scope>NUCLEOTIDE SEQUENCE</scope>
    <source>
        <strain evidence="1">MAG 4610</strain>
    </source>
</reference>
<dbReference type="EMBL" id="CP119321">
    <property type="protein sequence ID" value="WEK12965.1"/>
    <property type="molecule type" value="Genomic_DNA"/>
</dbReference>
<gene>
    <name evidence="1" type="ORF">P0Y48_10895</name>
</gene>
<dbReference type="Proteomes" id="UP001213972">
    <property type="component" value="Chromosome"/>
</dbReference>
<proteinExistence type="predicted"/>
<accession>A0AAJ6B2K5</accession>
<sequence>MGTFGGRVPTYADFVQAVRAYAPSHLIQFLARYAADRGGWDVELRPGMRPPWAVAAMVRDCIVSGNESRSGQLSEARLRRLFNIFGEAHDERGDTAQAILTPIIYEQFPYQQSDYEELLRSIALFEDPYPGCRNWPWDELLGSSVTDLISLAFLVHTVVMNKRGEYKVTPAFQQVVDMLEYTDQLPKMVDGLTRTVPQLKTASKEVSSGDPANRRFSYNPLVRTPLVETADGLFAPVPELIYSSVSPSVLYHRARDAWGDAFSRDLGQRVQQYVGRQLQLLSPDLTILPEIEYRKGQLSADWFAVNDDLLLVVECKASRASLEARLGSQALDDQFKRDISKAKGQIERTASLVAAGDSALSQMLGRRQVIGLIVTAEPFYLLAQAHSSELIAGIPTLLGSLRDLEHWTTLPAGEAVRQLTSIATDPERRTWPLGNALDVPPNSTTHNSILESVWERLPLAKRRAGDLFTNGPSL</sequence>
<evidence type="ECO:0000313" key="1">
    <source>
        <dbReference type="EMBL" id="WEK12965.1"/>
    </source>
</evidence>